<accession>A0A7K3WQJ3</accession>
<gene>
    <name evidence="1" type="ORF">G3O08_06525</name>
</gene>
<dbReference type="Pfam" id="PF09674">
    <property type="entry name" value="DUF2400"/>
    <property type="match status" value="1"/>
</dbReference>
<name>A0A7K3WQJ3_9FLAO</name>
<reference evidence="1 2" key="1">
    <citation type="submission" date="2020-02" db="EMBL/GenBank/DDBJ databases">
        <title>Out from the shadows clarifying the taxonomy of the family Cryomorphaceae and related taxa by utilizing the GTDB taxonomic framework.</title>
        <authorList>
            <person name="Bowman J.P."/>
        </authorList>
    </citation>
    <scope>NUCLEOTIDE SEQUENCE [LARGE SCALE GENOMIC DNA]</scope>
    <source>
        <strain evidence="1 2">QSSC 1-22</strain>
    </source>
</reference>
<dbReference type="Proteomes" id="UP000486602">
    <property type="component" value="Unassembled WGS sequence"/>
</dbReference>
<proteinExistence type="predicted"/>
<sequence>MKKSELIVLLNEKAEQYNRTDFIETDPIQIPHRFSKKEDIEIAGFLTSVIAWGQRKTIINNALKLMELMDNAPHDFILNFKEKDLARFQGFVHRTFNYDDLLAFLNALQRIYRSEGGLENAIAESFKVDLQNPGTGWNTFKTNFFSGPHLVRSKKHLPDPLKGSAAKRMNMYLRWMIRSDEKGVDFGIWKTMSPAQLYLPLDVHTSRVARKLKLLSRKQDDWKAVVELTEKLRKLDPEDPVKYDFALFGLGAFEKY</sequence>
<dbReference type="EMBL" id="JAAGVY010000008">
    <property type="protein sequence ID" value="NEN23152.1"/>
    <property type="molecule type" value="Genomic_DNA"/>
</dbReference>
<dbReference type="NCBIfam" id="TIGR02757">
    <property type="entry name" value="TIGR02757 family protein"/>
    <property type="match status" value="1"/>
</dbReference>
<dbReference type="InterPro" id="IPR014127">
    <property type="entry name" value="CHP02757"/>
</dbReference>
<comment type="caution">
    <text evidence="1">The sequence shown here is derived from an EMBL/GenBank/DDBJ whole genome shotgun (WGS) entry which is preliminary data.</text>
</comment>
<keyword evidence="2" id="KW-1185">Reference proteome</keyword>
<dbReference type="RefSeq" id="WP_163284082.1">
    <property type="nucleotide sequence ID" value="NZ_JAAGVY010000008.1"/>
</dbReference>
<organism evidence="1 2">
    <name type="scientific">Cryomorpha ignava</name>
    <dbReference type="NCBI Taxonomy" id="101383"/>
    <lineage>
        <taxon>Bacteria</taxon>
        <taxon>Pseudomonadati</taxon>
        <taxon>Bacteroidota</taxon>
        <taxon>Flavobacteriia</taxon>
        <taxon>Flavobacteriales</taxon>
        <taxon>Cryomorphaceae</taxon>
        <taxon>Cryomorpha</taxon>
    </lineage>
</organism>
<protein>
    <submittedName>
        <fullName evidence="1">TIGR02757 family protein</fullName>
    </submittedName>
</protein>
<evidence type="ECO:0000313" key="2">
    <source>
        <dbReference type="Proteomes" id="UP000486602"/>
    </source>
</evidence>
<dbReference type="AlphaFoldDB" id="A0A7K3WQJ3"/>
<evidence type="ECO:0000313" key="1">
    <source>
        <dbReference type="EMBL" id="NEN23152.1"/>
    </source>
</evidence>